<dbReference type="Gramene" id="MELO3C018004.2.1">
    <property type="protein sequence ID" value="MELO3C018004.2.1"/>
    <property type="gene ID" value="MELO3C018004.2"/>
</dbReference>
<organism evidence="2">
    <name type="scientific">Cucumis melo</name>
    <name type="common">Muskmelon</name>
    <dbReference type="NCBI Taxonomy" id="3656"/>
    <lineage>
        <taxon>Eukaryota</taxon>
        <taxon>Viridiplantae</taxon>
        <taxon>Streptophyta</taxon>
        <taxon>Embryophyta</taxon>
        <taxon>Tracheophyta</taxon>
        <taxon>Spermatophyta</taxon>
        <taxon>Magnoliopsida</taxon>
        <taxon>eudicotyledons</taxon>
        <taxon>Gunneridae</taxon>
        <taxon>Pentapetalae</taxon>
        <taxon>rosids</taxon>
        <taxon>fabids</taxon>
        <taxon>Cucurbitales</taxon>
        <taxon>Cucurbitaceae</taxon>
        <taxon>Benincaseae</taxon>
        <taxon>Cucumis</taxon>
    </lineage>
</organism>
<feature type="region of interest" description="Disordered" evidence="1">
    <location>
        <begin position="26"/>
        <end position="47"/>
    </location>
</feature>
<protein>
    <submittedName>
        <fullName evidence="2">Uncharacterized protein</fullName>
    </submittedName>
</protein>
<evidence type="ECO:0000313" key="2">
    <source>
        <dbReference type="EnsemblPlants" id="MELO3C018004.2.1"/>
    </source>
</evidence>
<feature type="compositionally biased region" description="Basic and acidic residues" evidence="1">
    <location>
        <begin position="28"/>
        <end position="41"/>
    </location>
</feature>
<dbReference type="AlphaFoldDB" id="A0A9I9DGE5"/>
<accession>A0A9I9DGE5</accession>
<reference evidence="2" key="1">
    <citation type="submission" date="2023-03" db="UniProtKB">
        <authorList>
            <consortium name="EnsemblPlants"/>
        </authorList>
    </citation>
    <scope>IDENTIFICATION</scope>
</reference>
<dbReference type="EnsemblPlants" id="MELO3C018004.2.1">
    <property type="protein sequence ID" value="MELO3C018004.2.1"/>
    <property type="gene ID" value="MELO3C018004.2"/>
</dbReference>
<evidence type="ECO:0000256" key="1">
    <source>
        <dbReference type="SAM" id="MobiDB-lite"/>
    </source>
</evidence>
<sequence length="139" mass="15553">MDHQLFLHYWGCKSVKRRQIQSIELEEEDRKREERKKENSKKIMKSMNKNMGAEATMMVMMLLIATVVESAASPTEKAMIELVTDHHAASSFPRKMMRNGKGNGVCPIRGWPCIPAFGCGPLSGVCACYTSGYCGDYVG</sequence>
<name>A0A9I9DGE5_CUCME</name>
<proteinExistence type="predicted"/>